<keyword evidence="2" id="KW-0479">Metal-binding</keyword>
<dbReference type="GO" id="GO:0046872">
    <property type="term" value="F:metal ion binding"/>
    <property type="evidence" value="ECO:0007669"/>
    <property type="project" value="UniProtKB-KW"/>
</dbReference>
<dbReference type="GO" id="GO:0004128">
    <property type="term" value="F:cytochrome-b5 reductase activity, acting on NAD(P)H"/>
    <property type="evidence" value="ECO:0007669"/>
    <property type="project" value="TreeGrafter"/>
</dbReference>
<accession>A0A183K380</accession>
<dbReference type="GO" id="GO:0005737">
    <property type="term" value="C:cytoplasm"/>
    <property type="evidence" value="ECO:0007669"/>
    <property type="project" value="TreeGrafter"/>
</dbReference>
<evidence type="ECO:0000256" key="1">
    <source>
        <dbReference type="ARBA" id="ARBA00022617"/>
    </source>
</evidence>
<dbReference type="SMART" id="SM01117">
    <property type="entry name" value="Cyt-b5"/>
    <property type="match status" value="1"/>
</dbReference>
<dbReference type="SUPFAM" id="SSF55856">
    <property type="entry name" value="Cytochrome b5-like heme/steroid binding domain"/>
    <property type="match status" value="1"/>
</dbReference>
<dbReference type="EMBL" id="UZAK01033242">
    <property type="protein sequence ID" value="VDP35663.1"/>
    <property type="molecule type" value="Genomic_DNA"/>
</dbReference>
<dbReference type="PROSITE" id="PS50255">
    <property type="entry name" value="CYTOCHROME_B5_2"/>
    <property type="match status" value="1"/>
</dbReference>
<dbReference type="InterPro" id="IPR051872">
    <property type="entry name" value="Cytochrome_b5/Flavoprotein_Rdt"/>
</dbReference>
<evidence type="ECO:0000313" key="5">
    <source>
        <dbReference type="EMBL" id="VDP35663.1"/>
    </source>
</evidence>
<reference evidence="5 6" key="2">
    <citation type="submission" date="2018-11" db="EMBL/GenBank/DDBJ databases">
        <authorList>
            <consortium name="Pathogen Informatics"/>
        </authorList>
    </citation>
    <scope>NUCLEOTIDE SEQUENCE [LARGE SCALE GENOMIC DNA]</scope>
    <source>
        <strain evidence="5">Dakar</strain>
        <strain evidence="6">Dakar, Senegal</strain>
    </source>
</reference>
<dbReference type="AlphaFoldDB" id="A0A183K380"/>
<name>A0A183K380_9TREM</name>
<dbReference type="WBParaSite" id="SCUD_0000944501-mRNA-1">
    <property type="protein sequence ID" value="SCUD_0000944501-mRNA-1"/>
    <property type="gene ID" value="SCUD_0000944501"/>
</dbReference>
<dbReference type="PANTHER" id="PTHR46237:SF1">
    <property type="entry name" value="CYTOCHROME B5 REDUCTASE 4"/>
    <property type="match status" value="1"/>
</dbReference>
<dbReference type="PANTHER" id="PTHR46237">
    <property type="entry name" value="CYTOCHROME B5 REDUCTASE 4 FAMILY MEMBER"/>
    <property type="match status" value="1"/>
</dbReference>
<feature type="domain" description="Cytochrome b5 heme-binding" evidence="4">
    <location>
        <begin position="48"/>
        <end position="127"/>
    </location>
</feature>
<keyword evidence="1" id="KW-0349">Heme</keyword>
<proteinExistence type="predicted"/>
<dbReference type="GO" id="GO:0020037">
    <property type="term" value="F:heme binding"/>
    <property type="evidence" value="ECO:0007669"/>
    <property type="project" value="TreeGrafter"/>
</dbReference>
<dbReference type="InterPro" id="IPR001199">
    <property type="entry name" value="Cyt_B5-like_heme/steroid-bd"/>
</dbReference>
<evidence type="ECO:0000313" key="7">
    <source>
        <dbReference type="WBParaSite" id="SCUD_0000944501-mRNA-1"/>
    </source>
</evidence>
<reference evidence="7" key="1">
    <citation type="submission" date="2016-06" db="UniProtKB">
        <authorList>
            <consortium name="WormBaseParasite"/>
        </authorList>
    </citation>
    <scope>IDENTIFICATION</scope>
</reference>
<keyword evidence="3" id="KW-0408">Iron</keyword>
<dbReference type="Gene3D" id="3.10.120.10">
    <property type="entry name" value="Cytochrome b5-like heme/steroid binding domain"/>
    <property type="match status" value="1"/>
</dbReference>
<gene>
    <name evidence="5" type="ORF">SCUD_LOCUS9445</name>
</gene>
<organism evidence="7">
    <name type="scientific">Schistosoma curassoni</name>
    <dbReference type="NCBI Taxonomy" id="6186"/>
    <lineage>
        <taxon>Eukaryota</taxon>
        <taxon>Metazoa</taxon>
        <taxon>Spiralia</taxon>
        <taxon>Lophotrochozoa</taxon>
        <taxon>Platyhelminthes</taxon>
        <taxon>Trematoda</taxon>
        <taxon>Digenea</taxon>
        <taxon>Strigeidida</taxon>
        <taxon>Schistosomatoidea</taxon>
        <taxon>Schistosomatidae</taxon>
        <taxon>Schistosoma</taxon>
    </lineage>
</organism>
<dbReference type="STRING" id="6186.A0A183K380"/>
<protein>
    <submittedName>
        <fullName evidence="7">Cytochrome b5 heme-binding domain-containing protein</fullName>
    </submittedName>
</protein>
<evidence type="ECO:0000256" key="2">
    <source>
        <dbReference type="ARBA" id="ARBA00022723"/>
    </source>
</evidence>
<evidence type="ECO:0000259" key="4">
    <source>
        <dbReference type="PROSITE" id="PS50255"/>
    </source>
</evidence>
<evidence type="ECO:0000313" key="6">
    <source>
        <dbReference type="Proteomes" id="UP000279833"/>
    </source>
</evidence>
<dbReference type="Pfam" id="PF00173">
    <property type="entry name" value="Cyt-b5"/>
    <property type="match status" value="1"/>
</dbReference>
<dbReference type="Proteomes" id="UP000279833">
    <property type="component" value="Unassembled WGS sequence"/>
</dbReference>
<evidence type="ECO:0000256" key="3">
    <source>
        <dbReference type="ARBA" id="ARBA00023004"/>
    </source>
</evidence>
<sequence length="348" mass="38573">MENRPQCSISLNLVDNKELRSRIRNSMGIGYWNAYTKSEKYLSEKPTNMEIDSAELAKHNKSDDMWIALDHQGKTVVYDITKFAAYHPGGVDILLEYAGTDASEAFRMAHSYVSTNMISRLQKGYLKQSAPGRGGIPNLLMFTTGLESGFSNSPSWDWKEYDSYIELIINYGNNKVFDKFCYELDRLRVLCTWTKCDQHDKQMNSNGVLMLRTVLDNEYHCLKLRLCAQLRPDLCTLCLNQSGIGNSKSLSSLSPPPPSSSSLLKRIGEGGGREGTIQLSINLIKLLSVTSSSSLSSISSSSFPSLSVQPNIGSIELVEKSTNNSFSTIGVVLRDICIGLDVENSSIS</sequence>
<dbReference type="InterPro" id="IPR036400">
    <property type="entry name" value="Cyt_B5-like_heme/steroid_sf"/>
</dbReference>
<keyword evidence="6" id="KW-1185">Reference proteome</keyword>